<dbReference type="Pfam" id="PF03550">
    <property type="entry name" value="LolB"/>
    <property type="match status" value="1"/>
</dbReference>
<keyword evidence="6" id="KW-0732">Signal</keyword>
<keyword evidence="8 13" id="KW-0472">Membrane</keyword>
<keyword evidence="13" id="KW-0812">Transmembrane</keyword>
<organism evidence="14 15">
    <name type="scientific">Acidovorax temperans</name>
    <dbReference type="NCBI Taxonomy" id="80878"/>
    <lineage>
        <taxon>Bacteria</taxon>
        <taxon>Pseudomonadati</taxon>
        <taxon>Pseudomonadota</taxon>
        <taxon>Betaproteobacteria</taxon>
        <taxon>Burkholderiales</taxon>
        <taxon>Comamonadaceae</taxon>
        <taxon>Acidovorax</taxon>
    </lineage>
</organism>
<keyword evidence="11" id="KW-0998">Cell outer membrane</keyword>
<gene>
    <name evidence="14" type="ORF">BDD18_2756</name>
</gene>
<evidence type="ECO:0000256" key="4">
    <source>
        <dbReference type="ARBA" id="ARBA00016202"/>
    </source>
</evidence>
<keyword evidence="10" id="KW-0143">Chaperone</keyword>
<evidence type="ECO:0000256" key="3">
    <source>
        <dbReference type="ARBA" id="ARBA00011245"/>
    </source>
</evidence>
<dbReference type="SUPFAM" id="SSF89392">
    <property type="entry name" value="Prokaryotic lipoproteins and lipoprotein localization factors"/>
    <property type="match status" value="1"/>
</dbReference>
<keyword evidence="5" id="KW-0813">Transport</keyword>
<evidence type="ECO:0000313" key="15">
    <source>
        <dbReference type="Proteomes" id="UP000316993"/>
    </source>
</evidence>
<feature type="transmembrane region" description="Helical" evidence="13">
    <location>
        <begin position="21"/>
        <end position="44"/>
    </location>
</feature>
<keyword evidence="12 14" id="KW-0449">Lipoprotein</keyword>
<dbReference type="GO" id="GO:0015031">
    <property type="term" value="P:protein transport"/>
    <property type="evidence" value="ECO:0007669"/>
    <property type="project" value="UniProtKB-KW"/>
</dbReference>
<comment type="subcellular location">
    <subcellularLocation>
        <location evidence="1">Cell outer membrane</location>
        <topology evidence="1">Lipid-anchor</topology>
    </subcellularLocation>
</comment>
<dbReference type="InterPro" id="IPR004565">
    <property type="entry name" value="OM_lipoprot_LolB"/>
</dbReference>
<dbReference type="Gene3D" id="2.50.20.10">
    <property type="entry name" value="Lipoprotein localisation LolA/LolB/LppX"/>
    <property type="match status" value="1"/>
</dbReference>
<evidence type="ECO:0000313" key="14">
    <source>
        <dbReference type="EMBL" id="TQN04049.1"/>
    </source>
</evidence>
<evidence type="ECO:0000256" key="10">
    <source>
        <dbReference type="ARBA" id="ARBA00023186"/>
    </source>
</evidence>
<keyword evidence="9" id="KW-0564">Palmitate</keyword>
<comment type="subunit">
    <text evidence="3">Monomer.</text>
</comment>
<evidence type="ECO:0000256" key="9">
    <source>
        <dbReference type="ARBA" id="ARBA00023139"/>
    </source>
</evidence>
<evidence type="ECO:0000256" key="2">
    <source>
        <dbReference type="ARBA" id="ARBA00009696"/>
    </source>
</evidence>
<dbReference type="GO" id="GO:0009279">
    <property type="term" value="C:cell outer membrane"/>
    <property type="evidence" value="ECO:0007669"/>
    <property type="project" value="UniProtKB-SubCell"/>
</dbReference>
<keyword evidence="7" id="KW-0653">Protein transport</keyword>
<evidence type="ECO:0000256" key="8">
    <source>
        <dbReference type="ARBA" id="ARBA00023136"/>
    </source>
</evidence>
<evidence type="ECO:0000256" key="7">
    <source>
        <dbReference type="ARBA" id="ARBA00022927"/>
    </source>
</evidence>
<dbReference type="InterPro" id="IPR029046">
    <property type="entry name" value="LolA/LolB/LppX"/>
</dbReference>
<evidence type="ECO:0000256" key="12">
    <source>
        <dbReference type="ARBA" id="ARBA00023288"/>
    </source>
</evidence>
<name>A0A543L9T9_9BURK</name>
<dbReference type="AlphaFoldDB" id="A0A543L9T9"/>
<comment type="caution">
    <text evidence="14">The sequence shown here is derived from an EMBL/GenBank/DDBJ whole genome shotgun (WGS) entry which is preliminary data.</text>
</comment>
<evidence type="ECO:0000256" key="5">
    <source>
        <dbReference type="ARBA" id="ARBA00022448"/>
    </source>
</evidence>
<protein>
    <recommendedName>
        <fullName evidence="4">Outer-membrane lipoprotein LolB</fullName>
    </recommendedName>
</protein>
<evidence type="ECO:0000256" key="11">
    <source>
        <dbReference type="ARBA" id="ARBA00023237"/>
    </source>
</evidence>
<proteinExistence type="inferred from homology"/>
<dbReference type="EMBL" id="VFPV01000002">
    <property type="protein sequence ID" value="TQN04049.1"/>
    <property type="molecule type" value="Genomic_DNA"/>
</dbReference>
<keyword evidence="13" id="KW-1133">Transmembrane helix</keyword>
<comment type="similarity">
    <text evidence="2">Belongs to the LolB family.</text>
</comment>
<evidence type="ECO:0000256" key="6">
    <source>
        <dbReference type="ARBA" id="ARBA00022729"/>
    </source>
</evidence>
<reference evidence="14 15" key="1">
    <citation type="submission" date="2019-06" db="EMBL/GenBank/DDBJ databases">
        <title>Genomic Encyclopedia of Archaeal and Bacterial Type Strains, Phase II (KMG-II): from individual species to whole genera.</title>
        <authorList>
            <person name="Goeker M."/>
        </authorList>
    </citation>
    <scope>NUCLEOTIDE SEQUENCE [LARGE SCALE GENOMIC DNA]</scope>
    <source>
        <strain evidence="14 15">DSM 7270</strain>
    </source>
</reference>
<dbReference type="Proteomes" id="UP000316993">
    <property type="component" value="Unassembled WGS sequence"/>
</dbReference>
<dbReference type="RefSeq" id="WP_244939091.1">
    <property type="nucleotide sequence ID" value="NZ_VFPV01000002.1"/>
</dbReference>
<accession>A0A543L9T9</accession>
<evidence type="ECO:0000256" key="1">
    <source>
        <dbReference type="ARBA" id="ARBA00004459"/>
    </source>
</evidence>
<evidence type="ECO:0000256" key="13">
    <source>
        <dbReference type="SAM" id="Phobius"/>
    </source>
</evidence>
<sequence length="178" mass="19013">MTPAHATEHGKRSSAQQRRTLLAAGTAGLLGLGLFGCTSASLVAKPERPYWSGRLALQIEEESAQSFSALFELEGSEDQGELILLSPLGNTLGKFKWSAFGATLQTGQQQQASHSLDALLTQVTGEAIPIKAIFDWLRGIETNAAGWVADLSALSQGRITAQRSDPKPKAILRIAFSH</sequence>